<evidence type="ECO:0000313" key="2">
    <source>
        <dbReference type="EMBL" id="KAK5954336.1"/>
    </source>
</evidence>
<evidence type="ECO:0000313" key="3">
    <source>
        <dbReference type="Proteomes" id="UP001316803"/>
    </source>
</evidence>
<reference evidence="2 3" key="1">
    <citation type="submission" date="2022-12" db="EMBL/GenBank/DDBJ databases">
        <title>Genomic features and morphological characterization of a novel Knufia sp. strain isolated from spacecraft assembly facility.</title>
        <authorList>
            <person name="Teixeira M."/>
            <person name="Chander A.M."/>
            <person name="Stajich J.E."/>
            <person name="Venkateswaran K."/>
        </authorList>
    </citation>
    <scope>NUCLEOTIDE SEQUENCE [LARGE SCALE GENOMIC DNA]</scope>
    <source>
        <strain evidence="2 3">FJI-L2-BK-P2</strain>
    </source>
</reference>
<feature type="region of interest" description="Disordered" evidence="1">
    <location>
        <begin position="26"/>
        <end position="47"/>
    </location>
</feature>
<sequence>MSWQAQATYPEKQEYLAAGNYVDGWTSPLPPATPRRRSNESSAAGSDYDAELKGMLTTSSSQAKALDVYHTKSHTNMRIHDQAGNCIYYVDNSTFSIGKPDVTLLAGSEKNGQVLGVCRWSNMYSKHFNVGIGDPSTNEKGTIWEEVRTESMIHPEYKWSLTLPSGARHSFAWLRIHGSDVKAEDKSANSASNKNFKLIDYEDPGRATLAVFASNRYKSWNKLGKFSMKVDGRERGWGDQWEITVLLSALGLVEMSRRRARSRRSQGGSYGG</sequence>
<keyword evidence="3" id="KW-1185">Reference proteome</keyword>
<organism evidence="2 3">
    <name type="scientific">Knufia fluminis</name>
    <dbReference type="NCBI Taxonomy" id="191047"/>
    <lineage>
        <taxon>Eukaryota</taxon>
        <taxon>Fungi</taxon>
        <taxon>Dikarya</taxon>
        <taxon>Ascomycota</taxon>
        <taxon>Pezizomycotina</taxon>
        <taxon>Eurotiomycetes</taxon>
        <taxon>Chaetothyriomycetidae</taxon>
        <taxon>Chaetothyriales</taxon>
        <taxon>Trichomeriaceae</taxon>
        <taxon>Knufia</taxon>
    </lineage>
</organism>
<dbReference type="Proteomes" id="UP001316803">
    <property type="component" value="Unassembled WGS sequence"/>
</dbReference>
<dbReference type="EMBL" id="JAKLMC020000009">
    <property type="protein sequence ID" value="KAK5954336.1"/>
    <property type="molecule type" value="Genomic_DNA"/>
</dbReference>
<name>A0AAN8I8B1_9EURO</name>
<accession>A0AAN8I8B1</accession>
<protein>
    <submittedName>
        <fullName evidence="2">Uncharacterized protein</fullName>
    </submittedName>
</protein>
<proteinExistence type="predicted"/>
<gene>
    <name evidence="2" type="ORF">OHC33_004909</name>
</gene>
<comment type="caution">
    <text evidence="2">The sequence shown here is derived from an EMBL/GenBank/DDBJ whole genome shotgun (WGS) entry which is preliminary data.</text>
</comment>
<dbReference type="AlphaFoldDB" id="A0AAN8I8B1"/>
<evidence type="ECO:0000256" key="1">
    <source>
        <dbReference type="SAM" id="MobiDB-lite"/>
    </source>
</evidence>